<protein>
    <recommendedName>
        <fullName evidence="7">Growth hormone-inducible transmembrane protein</fullName>
    </recommendedName>
</protein>
<dbReference type="InterPro" id="IPR035871">
    <property type="entry name" value="GHITM"/>
</dbReference>
<keyword evidence="4 5" id="KW-0472">Membrane</keyword>
<keyword evidence="2 5" id="KW-0812">Transmembrane</keyword>
<evidence type="ECO:0000256" key="1">
    <source>
        <dbReference type="ARBA" id="ARBA00004141"/>
    </source>
</evidence>
<dbReference type="PANTHER" id="PTHR23291">
    <property type="entry name" value="BAX INHIBITOR-RELATED"/>
    <property type="match status" value="1"/>
</dbReference>
<evidence type="ECO:0000256" key="2">
    <source>
        <dbReference type="ARBA" id="ARBA00022692"/>
    </source>
</evidence>
<feature type="transmembrane region" description="Helical" evidence="5">
    <location>
        <begin position="140"/>
        <end position="161"/>
    </location>
</feature>
<name>A0A1B6F2B1_9HEMI</name>
<evidence type="ECO:0000313" key="6">
    <source>
        <dbReference type="EMBL" id="JAS44392.1"/>
    </source>
</evidence>
<dbReference type="CDD" id="cd10431">
    <property type="entry name" value="GHITM"/>
    <property type="match status" value="1"/>
</dbReference>
<accession>A0A1B6F2B1</accession>
<keyword evidence="3 5" id="KW-1133">Transmembrane helix</keyword>
<dbReference type="AlphaFoldDB" id="A0A1B6F2B1"/>
<evidence type="ECO:0008006" key="7">
    <source>
        <dbReference type="Google" id="ProtNLM"/>
    </source>
</evidence>
<dbReference type="InterPro" id="IPR006214">
    <property type="entry name" value="Bax_inhibitor_1-related"/>
</dbReference>
<feature type="transmembrane region" description="Helical" evidence="5">
    <location>
        <begin position="229"/>
        <end position="246"/>
    </location>
</feature>
<feature type="transmembrane region" description="Helical" evidence="5">
    <location>
        <begin position="109"/>
        <end position="128"/>
    </location>
</feature>
<feature type="transmembrane region" description="Helical" evidence="5">
    <location>
        <begin position="199"/>
        <end position="217"/>
    </location>
</feature>
<organism evidence="6">
    <name type="scientific">Cuerna arida</name>
    <dbReference type="NCBI Taxonomy" id="1464854"/>
    <lineage>
        <taxon>Eukaryota</taxon>
        <taxon>Metazoa</taxon>
        <taxon>Ecdysozoa</taxon>
        <taxon>Arthropoda</taxon>
        <taxon>Hexapoda</taxon>
        <taxon>Insecta</taxon>
        <taxon>Pterygota</taxon>
        <taxon>Neoptera</taxon>
        <taxon>Paraneoptera</taxon>
        <taxon>Hemiptera</taxon>
        <taxon>Auchenorrhyncha</taxon>
        <taxon>Membracoidea</taxon>
        <taxon>Cicadellidae</taxon>
        <taxon>Cicadellinae</taxon>
        <taxon>Proconiini</taxon>
        <taxon>Cuerna</taxon>
    </lineage>
</organism>
<proteinExistence type="inferred from homology"/>
<comment type="similarity">
    <text evidence="5">Belongs to the BI1 family.</text>
</comment>
<gene>
    <name evidence="6" type="ORF">g.46171</name>
</gene>
<sequence length="321" mass="34592">MLVSIVRNSCRNGSLRSSFNVQRFEIYRSFRTDSRTSRISQKRVSLREKLMQPATETPFNIGNGALIGGSVVGIGALCYYGLGLSNEVGAVEKSYLWSQNVRDRISTTYSYFGGSLLITAASAVSAFRSPALMNIVARPGLMGLIGCVVVSFGSLMLVHNIPYKEGFGPKQMAWIFQSSVMGVMLAPLCFVGGPILVRAALYTAGIFGGLSTIAVCAPSEKYLMLGGPLAMGLGAVFVSSLGSMFLPPTTALGASLYSFSLYGGLLLFSALVLYDTQKIIKHAEHEMIPFDPINHSLSIYMDAMNIFIRLVSILTGGNRKK</sequence>
<dbReference type="GO" id="GO:0005743">
    <property type="term" value="C:mitochondrial inner membrane"/>
    <property type="evidence" value="ECO:0007669"/>
    <property type="project" value="TreeGrafter"/>
</dbReference>
<feature type="transmembrane region" description="Helical" evidence="5">
    <location>
        <begin position="252"/>
        <end position="274"/>
    </location>
</feature>
<evidence type="ECO:0000256" key="5">
    <source>
        <dbReference type="RuleBase" id="RU004379"/>
    </source>
</evidence>
<dbReference type="PANTHER" id="PTHR23291:SF112">
    <property type="entry name" value="GROWTH HORMONE-INDUCIBLE TRANSMEMBRANE PROTEIN"/>
    <property type="match status" value="1"/>
</dbReference>
<reference evidence="6" key="1">
    <citation type="submission" date="2015-11" db="EMBL/GenBank/DDBJ databases">
        <title>De novo transcriptome assembly of four potential Pierce s Disease insect vectors from Arizona vineyards.</title>
        <authorList>
            <person name="Tassone E.E."/>
        </authorList>
    </citation>
    <scope>NUCLEOTIDE SEQUENCE</scope>
</reference>
<dbReference type="Pfam" id="PF01027">
    <property type="entry name" value="Bax1-I"/>
    <property type="match status" value="1"/>
</dbReference>
<comment type="subcellular location">
    <subcellularLocation>
        <location evidence="1">Membrane</location>
        <topology evidence="1">Multi-pass membrane protein</topology>
    </subcellularLocation>
</comment>
<dbReference type="EMBL" id="GECZ01025377">
    <property type="protein sequence ID" value="JAS44392.1"/>
    <property type="molecule type" value="Transcribed_RNA"/>
</dbReference>
<evidence type="ECO:0000256" key="3">
    <source>
        <dbReference type="ARBA" id="ARBA00022989"/>
    </source>
</evidence>
<evidence type="ECO:0000256" key="4">
    <source>
        <dbReference type="ARBA" id="ARBA00023136"/>
    </source>
</evidence>